<protein>
    <recommendedName>
        <fullName evidence="4">Type 1 encapsulin shell protein</fullName>
    </recommendedName>
</protein>
<dbReference type="PANTHER" id="PTHR37165:SF1">
    <property type="entry name" value="TYPE 1 ENCAPSULIN SHELL PROTEIN"/>
    <property type="match status" value="1"/>
</dbReference>
<dbReference type="PIRSF" id="PIRSF019254">
    <property type="entry name" value="CFP29"/>
    <property type="match status" value="1"/>
</dbReference>
<keyword evidence="3" id="KW-1284">Encapsulin nanocompartment</keyword>
<comment type="similarity">
    <text evidence="2">Belongs to the encapsulin family. Family 1 subfamily.</text>
</comment>
<dbReference type="NCBIfam" id="NF041155">
    <property type="entry name" value="encap_f1"/>
    <property type="match status" value="1"/>
</dbReference>
<evidence type="ECO:0000313" key="6">
    <source>
        <dbReference type="Proteomes" id="UP000440004"/>
    </source>
</evidence>
<evidence type="ECO:0000256" key="4">
    <source>
        <dbReference type="ARBA" id="ARBA00050023"/>
    </source>
</evidence>
<dbReference type="InterPro" id="IPR051429">
    <property type="entry name" value="Encapsulin_nc"/>
</dbReference>
<dbReference type="InterPro" id="IPR007544">
    <property type="entry name" value="ENCAP"/>
</dbReference>
<dbReference type="Pfam" id="PF04454">
    <property type="entry name" value="Linocin_M18"/>
    <property type="match status" value="1"/>
</dbReference>
<reference evidence="5 6" key="1">
    <citation type="submission" date="2019-10" db="EMBL/GenBank/DDBJ databases">
        <title>Alkalibaculum tamaniensis sp.nov., a new alkaliphilic acetogen, isolated on methoxylated aromatics from a mud volcano.</title>
        <authorList>
            <person name="Khomyakova M.A."/>
            <person name="Merkel A.Y."/>
            <person name="Bonch-Osmolovskaya E.A."/>
            <person name="Slobodkin A.I."/>
        </authorList>
    </citation>
    <scope>NUCLEOTIDE SEQUENCE [LARGE SCALE GENOMIC DNA]</scope>
    <source>
        <strain evidence="5 6">M08DMB</strain>
    </source>
</reference>
<dbReference type="Gene3D" id="3.30.2320.10">
    <property type="entry name" value="hypothetical protein PF0899 domain"/>
    <property type="match status" value="1"/>
</dbReference>
<dbReference type="Gene3D" id="3.30.2400.30">
    <property type="match status" value="1"/>
</dbReference>
<evidence type="ECO:0000313" key="5">
    <source>
        <dbReference type="EMBL" id="MPW26098.1"/>
    </source>
</evidence>
<proteinExistence type="inferred from homology"/>
<dbReference type="AlphaFoldDB" id="A0A6A7K9E6"/>
<evidence type="ECO:0000256" key="1">
    <source>
        <dbReference type="ARBA" id="ARBA00033738"/>
    </source>
</evidence>
<accession>A0A6A7K9E6</accession>
<dbReference type="Proteomes" id="UP000440004">
    <property type="component" value="Unassembled WGS sequence"/>
</dbReference>
<evidence type="ECO:0000256" key="2">
    <source>
        <dbReference type="ARBA" id="ARBA00033743"/>
    </source>
</evidence>
<dbReference type="EMBL" id="WHNX01000013">
    <property type="protein sequence ID" value="MPW26098.1"/>
    <property type="molecule type" value="Genomic_DNA"/>
</dbReference>
<sequence length="262" mass="29000">MLKRDLAPLSESAWNEIDKRAEAILKTSLSARKAVKVIGPKGWDHTAISEGRLDITDAQEGEVKTGVYKVQPLIEGRMSFSLDRWEMDNITRGAKDIDLTALDIAVKKIVTFEENALFNGLDAANITGLINGSDNEPIPFGQDGATIMDAVTKGLIILKENFEDSPYTLLVGKEAWTRLNKEVQGYPLINRIENLTGGKVLFSSVIEGAILIPFDNDNLELTIGQDFAIGYEYHDSKEVSLFITESFTFRVLDGSIIVPYIM</sequence>
<evidence type="ECO:0000256" key="3">
    <source>
        <dbReference type="ARBA" id="ARBA00033787"/>
    </source>
</evidence>
<dbReference type="PANTHER" id="PTHR37165">
    <property type="entry name" value="PEPTIDASE U56 FAMILY"/>
    <property type="match status" value="1"/>
</dbReference>
<dbReference type="GO" id="GO:0140737">
    <property type="term" value="C:encapsulin nanocompartment"/>
    <property type="evidence" value="ECO:0007669"/>
    <property type="project" value="UniProtKB-SubCell"/>
</dbReference>
<name>A0A6A7K9E6_9FIRM</name>
<keyword evidence="6" id="KW-1185">Reference proteome</keyword>
<gene>
    <name evidence="5" type="ORF">GC105_09870</name>
</gene>
<comment type="caution">
    <text evidence="5">The sequence shown here is derived from an EMBL/GenBank/DDBJ whole genome shotgun (WGS) entry which is preliminary data.</text>
</comment>
<comment type="subcellular location">
    <subcellularLocation>
        <location evidence="1">Encapsulin nanocompartment</location>
    </subcellularLocation>
</comment>
<organism evidence="5 6">
    <name type="scientific">Alkalibaculum sporogenes</name>
    <dbReference type="NCBI Taxonomy" id="2655001"/>
    <lineage>
        <taxon>Bacteria</taxon>
        <taxon>Bacillati</taxon>
        <taxon>Bacillota</taxon>
        <taxon>Clostridia</taxon>
        <taxon>Eubacteriales</taxon>
        <taxon>Eubacteriaceae</taxon>
        <taxon>Alkalibaculum</taxon>
    </lineage>
</organism>